<dbReference type="OrthoDB" id="1630761at2"/>
<protein>
    <submittedName>
        <fullName evidence="2">HK97 gp10 family phage protein</fullName>
    </submittedName>
</protein>
<organism evidence="2 3">
    <name type="scientific">Chengkuizengella marina</name>
    <dbReference type="NCBI Taxonomy" id="2507566"/>
    <lineage>
        <taxon>Bacteria</taxon>
        <taxon>Bacillati</taxon>
        <taxon>Bacillota</taxon>
        <taxon>Bacilli</taxon>
        <taxon>Bacillales</taxon>
        <taxon>Paenibacillaceae</taxon>
        <taxon>Chengkuizengella</taxon>
    </lineage>
</organism>
<proteinExistence type="predicted"/>
<gene>
    <name evidence="2" type="ORF">ERL59_17325</name>
</gene>
<dbReference type="EMBL" id="SIJB01000037">
    <property type="protein sequence ID" value="NBI30715.1"/>
    <property type="molecule type" value="Genomic_DNA"/>
</dbReference>
<dbReference type="Proteomes" id="UP000448943">
    <property type="component" value="Unassembled WGS sequence"/>
</dbReference>
<dbReference type="AlphaFoldDB" id="A0A6N9Q731"/>
<comment type="caution">
    <text evidence="2">The sequence shown here is derived from an EMBL/GenBank/DDBJ whole genome shotgun (WGS) entry which is preliminary data.</text>
</comment>
<feature type="coiled-coil region" evidence="1">
    <location>
        <begin position="4"/>
        <end position="31"/>
    </location>
</feature>
<sequence>MSDFDIDIRDMEEFQRELDNLERHFPKQTKQLMRKSGSKARTIIARYARSLVKKKTGNYRKSIKRGKVWIDKFTGEYKVRVYTNAPHGHLIEYGHRIVDKNGREHGFKEGYHVFGKATYEVDSDWDDIIEKEFDKIFDDL</sequence>
<dbReference type="Pfam" id="PF04883">
    <property type="entry name" value="HK97-gp10_like"/>
    <property type="match status" value="1"/>
</dbReference>
<evidence type="ECO:0000256" key="1">
    <source>
        <dbReference type="SAM" id="Coils"/>
    </source>
</evidence>
<reference evidence="2 3" key="1">
    <citation type="submission" date="2019-01" db="EMBL/GenBank/DDBJ databases">
        <title>Chengkuizengella sp. nov., isolated from deep-sea sediment of East Pacific Ocean.</title>
        <authorList>
            <person name="Yang J."/>
            <person name="Lai Q."/>
            <person name="Shao Z."/>
        </authorList>
    </citation>
    <scope>NUCLEOTIDE SEQUENCE [LARGE SCALE GENOMIC DNA]</scope>
    <source>
        <strain evidence="2 3">YPA3-1-1</strain>
    </source>
</reference>
<name>A0A6N9Q731_9BACL</name>
<accession>A0A6N9Q731</accession>
<keyword evidence="3" id="KW-1185">Reference proteome</keyword>
<dbReference type="RefSeq" id="WP_160647530.1">
    <property type="nucleotide sequence ID" value="NZ_SIJB01000037.1"/>
</dbReference>
<evidence type="ECO:0000313" key="3">
    <source>
        <dbReference type="Proteomes" id="UP000448943"/>
    </source>
</evidence>
<evidence type="ECO:0000313" key="2">
    <source>
        <dbReference type="EMBL" id="NBI30715.1"/>
    </source>
</evidence>
<keyword evidence="1" id="KW-0175">Coiled coil</keyword>
<dbReference type="InterPro" id="IPR010064">
    <property type="entry name" value="HK97-gp10_tail"/>
</dbReference>